<accession>A0A183BF57</accession>
<reference evidence="3" key="1">
    <citation type="submission" date="2016-06" db="UniProtKB">
        <authorList>
            <consortium name="WormBaseParasite"/>
        </authorList>
    </citation>
    <scope>IDENTIFICATION</scope>
</reference>
<dbReference type="AlphaFoldDB" id="A0A183BF57"/>
<dbReference type="EMBL" id="UZAN01072085">
    <property type="protein sequence ID" value="VDP95162.1"/>
    <property type="molecule type" value="Genomic_DNA"/>
</dbReference>
<evidence type="ECO:0000313" key="2">
    <source>
        <dbReference type="Proteomes" id="UP000272942"/>
    </source>
</evidence>
<dbReference type="Proteomes" id="UP000272942">
    <property type="component" value="Unassembled WGS sequence"/>
</dbReference>
<evidence type="ECO:0000313" key="1">
    <source>
        <dbReference type="EMBL" id="VDP95162.1"/>
    </source>
</evidence>
<protein>
    <submittedName>
        <fullName evidence="1 3">Uncharacterized protein</fullName>
    </submittedName>
</protein>
<gene>
    <name evidence="1" type="ORF">ECPE_LOCUS17842</name>
</gene>
<name>A0A183BF57_9TREM</name>
<reference evidence="1 2" key="2">
    <citation type="submission" date="2018-11" db="EMBL/GenBank/DDBJ databases">
        <authorList>
            <consortium name="Pathogen Informatics"/>
        </authorList>
    </citation>
    <scope>NUCLEOTIDE SEQUENCE [LARGE SCALE GENOMIC DNA]</scope>
    <source>
        <strain evidence="1 2">Egypt</strain>
    </source>
</reference>
<proteinExistence type="predicted"/>
<sequence>MGKPSKLAETEDVLQELGVSLNSLGTVNYNFQCNQLRRVAAMIGKYPDIQILFDRQSLATQTTEIKRTCLLSTSVKVRTSNPPVASTSGSIEKRKSVLVNRSVDNEDDEIVLGDPLEHAVFRRLTTSAKYKLDAKRRRLTNPASLMKAKCCSVCKSAWNTVDLDDE</sequence>
<organism evidence="3">
    <name type="scientific">Echinostoma caproni</name>
    <dbReference type="NCBI Taxonomy" id="27848"/>
    <lineage>
        <taxon>Eukaryota</taxon>
        <taxon>Metazoa</taxon>
        <taxon>Spiralia</taxon>
        <taxon>Lophotrochozoa</taxon>
        <taxon>Platyhelminthes</taxon>
        <taxon>Trematoda</taxon>
        <taxon>Digenea</taxon>
        <taxon>Plagiorchiida</taxon>
        <taxon>Echinostomata</taxon>
        <taxon>Echinostomatoidea</taxon>
        <taxon>Echinostomatidae</taxon>
        <taxon>Echinostoma</taxon>
    </lineage>
</organism>
<dbReference type="WBParaSite" id="ECPE_0001788701-mRNA-1">
    <property type="protein sequence ID" value="ECPE_0001788701-mRNA-1"/>
    <property type="gene ID" value="ECPE_0001788701"/>
</dbReference>
<evidence type="ECO:0000313" key="3">
    <source>
        <dbReference type="WBParaSite" id="ECPE_0001788701-mRNA-1"/>
    </source>
</evidence>
<keyword evidence="2" id="KW-1185">Reference proteome</keyword>